<evidence type="ECO:0000256" key="1">
    <source>
        <dbReference type="SAM" id="SignalP"/>
    </source>
</evidence>
<evidence type="ECO:0000313" key="2">
    <source>
        <dbReference type="EMBL" id="QFT27284.1"/>
    </source>
</evidence>
<feature type="chain" id="PRO_5024890352" description="Bacterial extracellular solute-binding protein, family 3" evidence="1">
    <location>
        <begin position="22"/>
        <end position="71"/>
    </location>
</feature>
<accession>A0A5P9CM17</accession>
<dbReference type="KEGG" id="vaq:FIV01_12740"/>
<keyword evidence="1" id="KW-0732">Signal</keyword>
<organism evidence="2 3">
    <name type="scientific">Vibrio aquimaris</name>
    <dbReference type="NCBI Taxonomy" id="2587862"/>
    <lineage>
        <taxon>Bacteria</taxon>
        <taxon>Pseudomonadati</taxon>
        <taxon>Pseudomonadota</taxon>
        <taxon>Gammaproteobacteria</taxon>
        <taxon>Vibrionales</taxon>
        <taxon>Vibrionaceae</taxon>
        <taxon>Vibrio</taxon>
    </lineage>
</organism>
<gene>
    <name evidence="2" type="ORF">FIV01_12740</name>
</gene>
<dbReference type="RefSeq" id="WP_246210404.1">
    <property type="nucleotide sequence ID" value="NZ_CBCSDK010000018.1"/>
</dbReference>
<name>A0A5P9CM17_9VIBR</name>
<dbReference type="Proteomes" id="UP000326936">
    <property type="component" value="Chromosome"/>
</dbReference>
<dbReference type="AlphaFoldDB" id="A0A5P9CM17"/>
<evidence type="ECO:0008006" key="4">
    <source>
        <dbReference type="Google" id="ProtNLM"/>
    </source>
</evidence>
<evidence type="ECO:0000313" key="3">
    <source>
        <dbReference type="Proteomes" id="UP000326936"/>
    </source>
</evidence>
<proteinExistence type="predicted"/>
<keyword evidence="3" id="KW-1185">Reference proteome</keyword>
<sequence precursor="true">MLKSIATIALAQVLLSSFAFSAEKTVKIAVGNWPPFIGKDIEGYGSVAQTIKQAFAIEGYQVTSPITRPHF</sequence>
<protein>
    <recommendedName>
        <fullName evidence="4">Bacterial extracellular solute-binding protein, family 3</fullName>
    </recommendedName>
</protein>
<feature type="signal peptide" evidence="1">
    <location>
        <begin position="1"/>
        <end position="21"/>
    </location>
</feature>
<reference evidence="2 3" key="1">
    <citation type="submission" date="2019-10" db="EMBL/GenBank/DDBJ databases">
        <title>Complete genome sequence of Vibrio sp. strain THAF100, isolated from non-filtered water from the water column of tank 6 of a marine aquarium containing stony-coral fragments. Water maintained at 26 degree C.</title>
        <authorList>
            <person name="Ruckert C."/>
            <person name="Franco A."/>
            <person name="Kalinowski J."/>
            <person name="Glaeser S."/>
        </authorList>
    </citation>
    <scope>NUCLEOTIDE SEQUENCE [LARGE SCALE GENOMIC DNA]</scope>
    <source>
        <strain evidence="2 3">THAF100</strain>
    </source>
</reference>
<dbReference type="EMBL" id="CP045350">
    <property type="protein sequence ID" value="QFT27284.1"/>
    <property type="molecule type" value="Genomic_DNA"/>
</dbReference>